<accession>A0A8C5EG28</accession>
<keyword evidence="2" id="KW-1185">Reference proteome</keyword>
<dbReference type="GO" id="GO:0003676">
    <property type="term" value="F:nucleic acid binding"/>
    <property type="evidence" value="ECO:0007669"/>
    <property type="project" value="InterPro"/>
</dbReference>
<dbReference type="Ensembl" id="ENSGWIT00000022230.1">
    <property type="protein sequence ID" value="ENSGWIP00000020222.1"/>
    <property type="gene ID" value="ENSGWIG00000010976.1"/>
</dbReference>
<reference evidence="1" key="3">
    <citation type="submission" date="2025-09" db="UniProtKB">
        <authorList>
            <consortium name="Ensembl"/>
        </authorList>
    </citation>
    <scope>IDENTIFICATION</scope>
</reference>
<name>A0A8C5EG28_GOUWI</name>
<reference evidence="1" key="1">
    <citation type="submission" date="2020-06" db="EMBL/GenBank/DDBJ databases">
        <authorList>
            <consortium name="Wellcome Sanger Institute Data Sharing"/>
        </authorList>
    </citation>
    <scope>NUCLEOTIDE SEQUENCE [LARGE SCALE GENOMIC DNA]</scope>
</reference>
<dbReference type="Gene3D" id="3.30.420.10">
    <property type="entry name" value="Ribonuclease H-like superfamily/Ribonuclease H"/>
    <property type="match status" value="1"/>
</dbReference>
<proteinExistence type="predicted"/>
<sequence>HQGNYQSIKRDRKLKACLENRKCTAKQMRNQWAETGVDVYNKMVHHKVPSYKVDLATAIRECWSRIDEEYCLSLVKSMPQRLQAVIKARSGATKY</sequence>
<protein>
    <submittedName>
        <fullName evidence="1">Uncharacterized protein</fullName>
    </submittedName>
</protein>
<reference evidence="1" key="2">
    <citation type="submission" date="2025-08" db="UniProtKB">
        <authorList>
            <consortium name="Ensembl"/>
        </authorList>
    </citation>
    <scope>IDENTIFICATION</scope>
</reference>
<dbReference type="AlphaFoldDB" id="A0A8C5EG28"/>
<organism evidence="1 2">
    <name type="scientific">Gouania willdenowi</name>
    <name type="common">Blunt-snouted clingfish</name>
    <name type="synonym">Lepadogaster willdenowi</name>
    <dbReference type="NCBI Taxonomy" id="441366"/>
    <lineage>
        <taxon>Eukaryota</taxon>
        <taxon>Metazoa</taxon>
        <taxon>Chordata</taxon>
        <taxon>Craniata</taxon>
        <taxon>Vertebrata</taxon>
        <taxon>Euteleostomi</taxon>
        <taxon>Actinopterygii</taxon>
        <taxon>Neopterygii</taxon>
        <taxon>Teleostei</taxon>
        <taxon>Neoteleostei</taxon>
        <taxon>Acanthomorphata</taxon>
        <taxon>Ovalentaria</taxon>
        <taxon>Blenniimorphae</taxon>
        <taxon>Blenniiformes</taxon>
        <taxon>Gobiesocoidei</taxon>
        <taxon>Gobiesocidae</taxon>
        <taxon>Gobiesocinae</taxon>
        <taxon>Gouania</taxon>
    </lineage>
</organism>
<evidence type="ECO:0000313" key="1">
    <source>
        <dbReference type="Ensembl" id="ENSGWIP00000020222.1"/>
    </source>
</evidence>
<evidence type="ECO:0000313" key="2">
    <source>
        <dbReference type="Proteomes" id="UP000694680"/>
    </source>
</evidence>
<dbReference type="Proteomes" id="UP000694680">
    <property type="component" value="Chromosome 6"/>
</dbReference>
<dbReference type="InterPro" id="IPR036397">
    <property type="entry name" value="RNaseH_sf"/>
</dbReference>